<protein>
    <submittedName>
        <fullName evidence="7">Uncharacterized protein</fullName>
    </submittedName>
</protein>
<name>A0ABP0GAS3_CLALP</name>
<comment type="subcellular location">
    <subcellularLocation>
        <location evidence="1">Mitochondrion</location>
    </subcellularLocation>
</comment>
<sequence length="167" mass="19578">MNFSSKYCFQKLFVTLRTTNVPNRCFHVTPMCAKATAGRYKLSKMNNKPLTYDQAFKPNMIGVTKGWQSSHTGHLHDEDGAYERMYEDRFIRRFMDGTFHRLIPSGPVIKRRCNMIEVVAPSYTPRKLDALPFLVSYSERMLSAVLKCNVKIYIHIVYKEDIEYKYI</sequence>
<dbReference type="PANTHER" id="PTHR21244">
    <property type="entry name" value="MITOCHONDRIAL 28S RIBOSOMAL PROTEIN S24"/>
    <property type="match status" value="1"/>
</dbReference>
<keyword evidence="6" id="KW-0687">Ribonucleoprotein</keyword>
<dbReference type="EMBL" id="CAWYQH010000106">
    <property type="protein sequence ID" value="CAK8687946.1"/>
    <property type="molecule type" value="Genomic_DNA"/>
</dbReference>
<dbReference type="InterPro" id="IPR026146">
    <property type="entry name" value="Ribosomal_uS3m"/>
</dbReference>
<evidence type="ECO:0000313" key="8">
    <source>
        <dbReference type="Proteomes" id="UP001642483"/>
    </source>
</evidence>
<keyword evidence="4" id="KW-0689">Ribosomal protein</keyword>
<evidence type="ECO:0000256" key="2">
    <source>
        <dbReference type="ARBA" id="ARBA00010761"/>
    </source>
</evidence>
<evidence type="ECO:0000256" key="5">
    <source>
        <dbReference type="ARBA" id="ARBA00023128"/>
    </source>
</evidence>
<dbReference type="Proteomes" id="UP001642483">
    <property type="component" value="Unassembled WGS sequence"/>
</dbReference>
<reference evidence="7 8" key="1">
    <citation type="submission" date="2024-02" db="EMBL/GenBank/DDBJ databases">
        <authorList>
            <person name="Daric V."/>
            <person name="Darras S."/>
        </authorList>
    </citation>
    <scope>NUCLEOTIDE SEQUENCE [LARGE SCALE GENOMIC DNA]</scope>
</reference>
<evidence type="ECO:0000256" key="3">
    <source>
        <dbReference type="ARBA" id="ARBA00022946"/>
    </source>
</evidence>
<gene>
    <name evidence="7" type="ORF">CVLEPA_LOCUS19993</name>
</gene>
<evidence type="ECO:0000256" key="6">
    <source>
        <dbReference type="ARBA" id="ARBA00023274"/>
    </source>
</evidence>
<keyword evidence="8" id="KW-1185">Reference proteome</keyword>
<accession>A0ABP0GAS3</accession>
<dbReference type="PANTHER" id="PTHR21244:SF1">
    <property type="entry name" value="SMALL RIBOSOMAL SUBUNIT PROTEIN US3M"/>
    <property type="match status" value="1"/>
</dbReference>
<comment type="similarity">
    <text evidence="2">Belongs to the universal ribosomal protein uS3 family.</text>
</comment>
<dbReference type="Pfam" id="PF14955">
    <property type="entry name" value="MRP-S24"/>
    <property type="match status" value="1"/>
</dbReference>
<evidence type="ECO:0000256" key="1">
    <source>
        <dbReference type="ARBA" id="ARBA00004173"/>
    </source>
</evidence>
<keyword evidence="5" id="KW-0496">Mitochondrion</keyword>
<keyword evidence="3" id="KW-0809">Transit peptide</keyword>
<evidence type="ECO:0000313" key="7">
    <source>
        <dbReference type="EMBL" id="CAK8687946.1"/>
    </source>
</evidence>
<evidence type="ECO:0000256" key="4">
    <source>
        <dbReference type="ARBA" id="ARBA00022980"/>
    </source>
</evidence>
<proteinExistence type="inferred from homology"/>
<organism evidence="7 8">
    <name type="scientific">Clavelina lepadiformis</name>
    <name type="common">Light-bulb sea squirt</name>
    <name type="synonym">Ascidia lepadiformis</name>
    <dbReference type="NCBI Taxonomy" id="159417"/>
    <lineage>
        <taxon>Eukaryota</taxon>
        <taxon>Metazoa</taxon>
        <taxon>Chordata</taxon>
        <taxon>Tunicata</taxon>
        <taxon>Ascidiacea</taxon>
        <taxon>Aplousobranchia</taxon>
        <taxon>Clavelinidae</taxon>
        <taxon>Clavelina</taxon>
    </lineage>
</organism>
<comment type="caution">
    <text evidence="7">The sequence shown here is derived from an EMBL/GenBank/DDBJ whole genome shotgun (WGS) entry which is preliminary data.</text>
</comment>